<dbReference type="Proteomes" id="UP000655588">
    <property type="component" value="Unassembled WGS sequence"/>
</dbReference>
<organism evidence="7 8">
    <name type="scientific">Frieseomelitta varia</name>
    <dbReference type="NCBI Taxonomy" id="561572"/>
    <lineage>
        <taxon>Eukaryota</taxon>
        <taxon>Metazoa</taxon>
        <taxon>Ecdysozoa</taxon>
        <taxon>Arthropoda</taxon>
        <taxon>Hexapoda</taxon>
        <taxon>Insecta</taxon>
        <taxon>Pterygota</taxon>
        <taxon>Neoptera</taxon>
        <taxon>Endopterygota</taxon>
        <taxon>Hymenoptera</taxon>
        <taxon>Apocrita</taxon>
        <taxon>Aculeata</taxon>
        <taxon>Apoidea</taxon>
        <taxon>Anthophila</taxon>
        <taxon>Apidae</taxon>
        <taxon>Frieseomelitta</taxon>
    </lineage>
</organism>
<sequence length="356" mass="40468">MVYLSFLLVLCLTCHLARGVGLHGFHFHGLEEPRSLSESENITEAWIQQPVDHFNPRDNRTWSMRYLENSRYFKRDGPILIMIGGEWAISRGFLETGLMYGLASTHNAMMYYTEHRYYGKSKPTKDTSPASLQYLSVEQALADLARFIETRKRREGFENSTVVVFGGSYAGSVAAWLRLKYPHLVQGALASSAPIFAKADFYGSFFSLEYYEVVTESLRRYGEKCVDEVKAAFKAVEELLTAEDGPQKLKRHFNLCDVPDANSPNDREHFMNILVEAFGATVQYDKVENGRTQIAACCEIMTNVRLGTPLQRLAHFVSNGKKCLENNYEKFVRLYRNEAWGAQPDISSNLTVSLND</sequence>
<dbReference type="InterPro" id="IPR008758">
    <property type="entry name" value="Peptidase_S28"/>
</dbReference>
<evidence type="ECO:0000256" key="6">
    <source>
        <dbReference type="SAM" id="SignalP"/>
    </source>
</evidence>
<evidence type="ECO:0000256" key="1">
    <source>
        <dbReference type="ARBA" id="ARBA00011079"/>
    </source>
</evidence>
<dbReference type="Gene3D" id="3.40.50.1820">
    <property type="entry name" value="alpha/beta hydrolase"/>
    <property type="match status" value="1"/>
</dbReference>
<dbReference type="EMBL" id="WNWW01000273">
    <property type="protein sequence ID" value="KAF3427164.1"/>
    <property type="molecule type" value="Genomic_DNA"/>
</dbReference>
<feature type="signal peptide" evidence="6">
    <location>
        <begin position="1"/>
        <end position="19"/>
    </location>
</feature>
<proteinExistence type="inferred from homology"/>
<dbReference type="PANTHER" id="PTHR11010">
    <property type="entry name" value="PROTEASE S28 PRO-X CARBOXYPEPTIDASE-RELATED"/>
    <property type="match status" value="1"/>
</dbReference>
<evidence type="ECO:0000256" key="4">
    <source>
        <dbReference type="ARBA" id="ARBA00022801"/>
    </source>
</evidence>
<dbReference type="GO" id="GO:0006508">
    <property type="term" value="P:proteolysis"/>
    <property type="evidence" value="ECO:0007669"/>
    <property type="project" value="UniProtKB-KW"/>
</dbReference>
<comment type="caution">
    <text evidence="7">The sequence shown here is derived from an EMBL/GenBank/DDBJ whole genome shotgun (WGS) entry which is preliminary data.</text>
</comment>
<name>A0A833RNV2_9HYME</name>
<evidence type="ECO:0000313" key="7">
    <source>
        <dbReference type="EMBL" id="KAF3427164.1"/>
    </source>
</evidence>
<dbReference type="GO" id="GO:0008239">
    <property type="term" value="F:dipeptidyl-peptidase activity"/>
    <property type="evidence" value="ECO:0007669"/>
    <property type="project" value="TreeGrafter"/>
</dbReference>
<feature type="chain" id="PRO_5032786713" description="Serine protease K12H4.7" evidence="6">
    <location>
        <begin position="20"/>
        <end position="356"/>
    </location>
</feature>
<comment type="similarity">
    <text evidence="1">Belongs to the peptidase S28 family.</text>
</comment>
<accession>A0A833RNV2</accession>
<keyword evidence="5" id="KW-0325">Glycoprotein</keyword>
<reference evidence="7" key="1">
    <citation type="submission" date="2019-11" db="EMBL/GenBank/DDBJ databases">
        <title>The nuclear and mitochondrial genomes of Frieseomelitta varia - a highly eusocial stingless bee (Meliponini) with a permanently sterile worker caste.</title>
        <authorList>
            <person name="Freitas F.C.P."/>
            <person name="Lourenco A.P."/>
            <person name="Nunes F.M.F."/>
            <person name="Paschoal A.R."/>
            <person name="Abreu F.C.P."/>
            <person name="Barbin F.O."/>
            <person name="Bataglia L."/>
            <person name="Cardoso-Junior C.A.M."/>
            <person name="Cervoni M.S."/>
            <person name="Silva S.R."/>
            <person name="Dalarmi F."/>
            <person name="Del Lama M.A."/>
            <person name="Depintor T.S."/>
            <person name="Ferreira K.M."/>
            <person name="Goria P.S."/>
            <person name="Jaskot M.C."/>
            <person name="Lago D.C."/>
            <person name="Luna-Lucena D."/>
            <person name="Moda L.M."/>
            <person name="Nascimento L."/>
            <person name="Pedrino M."/>
            <person name="Rabico F.O."/>
            <person name="Sanches F.C."/>
            <person name="Santos D.E."/>
            <person name="Santos C.G."/>
            <person name="Vieira J."/>
            <person name="Lopes T.F."/>
            <person name="Barchuk A.R."/>
            <person name="Hartfelder K."/>
            <person name="Simoes Z.L.P."/>
            <person name="Bitondi M.M.G."/>
            <person name="Pinheiro D.G."/>
        </authorList>
    </citation>
    <scope>NUCLEOTIDE SEQUENCE</scope>
    <source>
        <strain evidence="7">USP_RPSP 00005682</strain>
        <tissue evidence="7">Whole individual</tissue>
    </source>
</reference>
<keyword evidence="4" id="KW-0378">Hydrolase</keyword>
<dbReference type="InterPro" id="IPR029058">
    <property type="entry name" value="AB_hydrolase_fold"/>
</dbReference>
<dbReference type="AlphaFoldDB" id="A0A833RNV2"/>
<evidence type="ECO:0000256" key="2">
    <source>
        <dbReference type="ARBA" id="ARBA00022670"/>
    </source>
</evidence>
<protein>
    <recommendedName>
        <fullName evidence="9">Serine protease K12H4.7</fullName>
    </recommendedName>
</protein>
<evidence type="ECO:0008006" key="9">
    <source>
        <dbReference type="Google" id="ProtNLM"/>
    </source>
</evidence>
<evidence type="ECO:0000256" key="5">
    <source>
        <dbReference type="ARBA" id="ARBA00023180"/>
    </source>
</evidence>
<dbReference type="SUPFAM" id="SSF53474">
    <property type="entry name" value="alpha/beta-Hydrolases"/>
    <property type="match status" value="1"/>
</dbReference>
<dbReference type="Pfam" id="PF05577">
    <property type="entry name" value="Peptidase_S28"/>
    <property type="match status" value="1"/>
</dbReference>
<gene>
    <name evidence="7" type="ORF">E2986_03500</name>
</gene>
<dbReference type="GO" id="GO:0070008">
    <property type="term" value="F:serine-type exopeptidase activity"/>
    <property type="evidence" value="ECO:0007669"/>
    <property type="project" value="InterPro"/>
</dbReference>
<keyword evidence="3 6" id="KW-0732">Signal</keyword>
<dbReference type="PANTHER" id="PTHR11010:SF5">
    <property type="entry name" value="RE36938P-RELATED"/>
    <property type="match status" value="1"/>
</dbReference>
<keyword evidence="2" id="KW-0645">Protease</keyword>
<evidence type="ECO:0000313" key="8">
    <source>
        <dbReference type="Proteomes" id="UP000655588"/>
    </source>
</evidence>
<keyword evidence="8" id="KW-1185">Reference proteome</keyword>
<evidence type="ECO:0000256" key="3">
    <source>
        <dbReference type="ARBA" id="ARBA00022729"/>
    </source>
</evidence>